<dbReference type="GO" id="GO:0008270">
    <property type="term" value="F:zinc ion binding"/>
    <property type="evidence" value="ECO:0007669"/>
    <property type="project" value="UniProtKB-KW"/>
</dbReference>
<keyword evidence="4" id="KW-0862">Zinc</keyword>
<dbReference type="EMBL" id="KQ461191">
    <property type="protein sequence ID" value="KPJ07129.1"/>
    <property type="molecule type" value="Genomic_DNA"/>
</dbReference>
<keyword evidence="1" id="KW-0479">Metal-binding</keyword>
<proteinExistence type="predicted"/>
<dbReference type="InterPro" id="IPR050688">
    <property type="entry name" value="Zinc_finger/UBP_domain"/>
</dbReference>
<dbReference type="InterPro" id="IPR013087">
    <property type="entry name" value="Znf_C2H2_type"/>
</dbReference>
<dbReference type="Proteomes" id="UP000053240">
    <property type="component" value="Unassembled WGS sequence"/>
</dbReference>
<organism evidence="7 8">
    <name type="scientific">Papilio machaon</name>
    <name type="common">Old World swallowtail butterfly</name>
    <dbReference type="NCBI Taxonomy" id="76193"/>
    <lineage>
        <taxon>Eukaryota</taxon>
        <taxon>Metazoa</taxon>
        <taxon>Ecdysozoa</taxon>
        <taxon>Arthropoda</taxon>
        <taxon>Hexapoda</taxon>
        <taxon>Insecta</taxon>
        <taxon>Pterygota</taxon>
        <taxon>Neoptera</taxon>
        <taxon>Endopterygota</taxon>
        <taxon>Lepidoptera</taxon>
        <taxon>Glossata</taxon>
        <taxon>Ditrysia</taxon>
        <taxon>Papilionoidea</taxon>
        <taxon>Papilionidae</taxon>
        <taxon>Papilioninae</taxon>
        <taxon>Papilio</taxon>
    </lineage>
</organism>
<dbReference type="GO" id="GO:0005634">
    <property type="term" value="C:nucleus"/>
    <property type="evidence" value="ECO:0007669"/>
    <property type="project" value="TreeGrafter"/>
</dbReference>
<feature type="region of interest" description="Disordered" evidence="5">
    <location>
        <begin position="1"/>
        <end position="20"/>
    </location>
</feature>
<dbReference type="PROSITE" id="PS00028">
    <property type="entry name" value="ZINC_FINGER_C2H2_1"/>
    <property type="match status" value="3"/>
</dbReference>
<protein>
    <submittedName>
        <fullName evidence="7">Pogo transposable element with ZNF domain</fullName>
    </submittedName>
</protein>
<dbReference type="PANTHER" id="PTHR24403">
    <property type="entry name" value="ZINC FINGER PROTEIN"/>
    <property type="match status" value="1"/>
</dbReference>
<keyword evidence="2" id="KW-0677">Repeat</keyword>
<evidence type="ECO:0000313" key="8">
    <source>
        <dbReference type="Proteomes" id="UP000053240"/>
    </source>
</evidence>
<evidence type="ECO:0000256" key="5">
    <source>
        <dbReference type="SAM" id="MobiDB-lite"/>
    </source>
</evidence>
<gene>
    <name evidence="7" type="ORF">RR48_07976</name>
</gene>
<feature type="region of interest" description="Disordered" evidence="5">
    <location>
        <begin position="536"/>
        <end position="589"/>
    </location>
</feature>
<keyword evidence="8" id="KW-1185">Reference proteome</keyword>
<reference evidence="7 8" key="1">
    <citation type="journal article" date="2015" name="Nat. Commun.">
        <title>Outbred genome sequencing and CRISPR/Cas9 gene editing in butterflies.</title>
        <authorList>
            <person name="Li X."/>
            <person name="Fan D."/>
            <person name="Zhang W."/>
            <person name="Liu G."/>
            <person name="Zhang L."/>
            <person name="Zhao L."/>
            <person name="Fang X."/>
            <person name="Chen L."/>
            <person name="Dong Y."/>
            <person name="Chen Y."/>
            <person name="Ding Y."/>
            <person name="Zhao R."/>
            <person name="Feng M."/>
            <person name="Zhu Y."/>
            <person name="Feng Y."/>
            <person name="Jiang X."/>
            <person name="Zhu D."/>
            <person name="Xiang H."/>
            <person name="Feng X."/>
            <person name="Li S."/>
            <person name="Wang J."/>
            <person name="Zhang G."/>
            <person name="Kronforst M.R."/>
            <person name="Wang W."/>
        </authorList>
    </citation>
    <scope>NUCLEOTIDE SEQUENCE [LARGE SCALE GENOMIC DNA]</scope>
    <source>
        <strain evidence="7">Ya'a_city_454_Pm</strain>
        <tissue evidence="7">Whole body</tissue>
    </source>
</reference>
<keyword evidence="3" id="KW-0863">Zinc-finger</keyword>
<feature type="compositionally biased region" description="Basic and acidic residues" evidence="5">
    <location>
        <begin position="1"/>
        <end position="10"/>
    </location>
</feature>
<feature type="compositionally biased region" description="Basic and acidic residues" evidence="5">
    <location>
        <begin position="538"/>
        <end position="550"/>
    </location>
</feature>
<sequence length="865" mass="98183">MKLKKLKADSEAPVQPEPVVPPQAEIIEADLYKRSYFGPDVPTLELECWEEELSEAQLQAYKTADEEYKSIQNKLDDIVKSTGGEIVYNGDQFTAYQLLGKQPVLKDLERQSAEIIRSRSRSLSISRETLPKGGKRGRPRKYREEDRDYSPSSDRAKSPELKHKKKKKDKERNKDREKDSTKTKDKTLAPSNVHSVVTNVRPSEATAIGGLLTGSATKATAIVDLTKDDSTKNVADSREVSFNKLQGMYSDVTKFPYSGGYVWISECCPTRFVSVFSSSIFEGATFPPSVLLKLIYHWACQTNVQNVVQWVKVDNLYVKGLFTWLRAVCTLAVHQHMGLLGGAGKKVEVGVISLGTTSHDGTQRQVKVEVLGVLDPVDKLIRLRAVEPLAEYEKNYKKRFQKILEPLSNWVHPSSVILTDLTVDKGTLVSMGFKHVVQSSTHSDQPMRNSNANIMEYLRRIVPRMFQNTLSLLSRQIIQQFLDELVWRERFGISPGQAFDNIVLHISEQTKLEAKEPITVRLNRIAANPFKNWKFLGKKKDTEPEPETGRGKRGRKKKELSPPPPPSKKKKKEKTTYIEDDDDEEQTVSCHHHLLLTKKKKKEKTTYIEDDDDEEVPLALRRTKIKQEKNKDKDKDSETAEKPRSRRKTARSYVDDELDDVPLKSIKKEIKQEETVSLERYYFGQTGGNEDIPEVSIAVECPVCHVELHDALSLTRHMFEHVSAGEGALCPYCLARFPHHEDLTVHLKHNHPLDTKSPELFTYACLICEVRFAAVLTLAAHMQKAHAPHELPYACAVCDYRASAHRAAVDHFAARHAHHARLHCPHCLKMITVYADGHELSANVLLYIDHLKLHQNKDLDATEVS</sequence>
<dbReference type="FunCoup" id="A0A194QP51">
    <property type="interactions" value="354"/>
</dbReference>
<dbReference type="Gene3D" id="3.30.160.60">
    <property type="entry name" value="Classic Zinc Finger"/>
    <property type="match status" value="2"/>
</dbReference>
<feature type="region of interest" description="Disordered" evidence="5">
    <location>
        <begin position="619"/>
        <end position="654"/>
    </location>
</feature>
<dbReference type="InParanoid" id="A0A194QP51"/>
<dbReference type="SMART" id="SM00355">
    <property type="entry name" value="ZnF_C2H2"/>
    <property type="match status" value="5"/>
</dbReference>
<feature type="domain" description="C2H2-type" evidence="6">
    <location>
        <begin position="730"/>
        <end position="751"/>
    </location>
</feature>
<evidence type="ECO:0000259" key="6">
    <source>
        <dbReference type="PROSITE" id="PS00028"/>
    </source>
</evidence>
<dbReference type="AlphaFoldDB" id="A0A194QP51"/>
<accession>A0A194QP51</accession>
<dbReference type="PANTHER" id="PTHR24403:SF67">
    <property type="entry name" value="FI01116P-RELATED"/>
    <property type="match status" value="1"/>
</dbReference>
<feature type="domain" description="C2H2-type" evidence="6">
    <location>
        <begin position="701"/>
        <end position="721"/>
    </location>
</feature>
<name>A0A194QP51_PAPMA</name>
<feature type="compositionally biased region" description="Low complexity" evidence="5">
    <location>
        <begin position="121"/>
        <end position="132"/>
    </location>
</feature>
<feature type="compositionally biased region" description="Basic and acidic residues" evidence="5">
    <location>
        <begin position="170"/>
        <end position="187"/>
    </location>
</feature>
<evidence type="ECO:0000256" key="3">
    <source>
        <dbReference type="ARBA" id="ARBA00022771"/>
    </source>
</evidence>
<evidence type="ECO:0000256" key="1">
    <source>
        <dbReference type="ARBA" id="ARBA00022723"/>
    </source>
</evidence>
<feature type="compositionally biased region" description="Basic and acidic residues" evidence="5">
    <location>
        <begin position="142"/>
        <end position="161"/>
    </location>
</feature>
<evidence type="ECO:0000313" key="7">
    <source>
        <dbReference type="EMBL" id="KPJ07129.1"/>
    </source>
</evidence>
<feature type="domain" description="C2H2-type" evidence="6">
    <location>
        <begin position="765"/>
        <end position="786"/>
    </location>
</feature>
<evidence type="ECO:0000256" key="4">
    <source>
        <dbReference type="ARBA" id="ARBA00022833"/>
    </source>
</evidence>
<dbReference type="STRING" id="76193.A0A194QP51"/>
<feature type="compositionally biased region" description="Basic and acidic residues" evidence="5">
    <location>
        <begin position="625"/>
        <end position="643"/>
    </location>
</feature>
<evidence type="ECO:0000256" key="2">
    <source>
        <dbReference type="ARBA" id="ARBA00022737"/>
    </source>
</evidence>
<dbReference type="GO" id="GO:0010468">
    <property type="term" value="P:regulation of gene expression"/>
    <property type="evidence" value="ECO:0007669"/>
    <property type="project" value="TreeGrafter"/>
</dbReference>
<feature type="region of interest" description="Disordered" evidence="5">
    <location>
        <begin position="117"/>
        <end position="192"/>
    </location>
</feature>